<feature type="transmembrane region" description="Helical" evidence="1">
    <location>
        <begin position="100"/>
        <end position="120"/>
    </location>
</feature>
<reference evidence="2" key="1">
    <citation type="submission" date="2021-12" db="EMBL/GenBank/DDBJ databases">
        <title>Bradyrhizobium xenonodulans sp. nov.</title>
        <authorList>
            <person name="Claassens R."/>
            <person name="Venter S.N."/>
            <person name="Beukes C.W."/>
            <person name="Stepkowski T."/>
            <person name="Steenkamp E.T."/>
        </authorList>
    </citation>
    <scope>NUCLEOTIDE SEQUENCE</scope>
    <source>
        <strain evidence="2">14AB</strain>
    </source>
</reference>
<keyword evidence="1" id="KW-0472">Membrane</keyword>
<dbReference type="EMBL" id="CP089391">
    <property type="protein sequence ID" value="WBL81743.1"/>
    <property type="molecule type" value="Genomic_DNA"/>
</dbReference>
<evidence type="ECO:0000313" key="3">
    <source>
        <dbReference type="Proteomes" id="UP001179614"/>
    </source>
</evidence>
<evidence type="ECO:0008006" key="4">
    <source>
        <dbReference type="Google" id="ProtNLM"/>
    </source>
</evidence>
<keyword evidence="1" id="KW-1133">Transmembrane helix</keyword>
<feature type="transmembrane region" description="Helical" evidence="1">
    <location>
        <begin position="32"/>
        <end position="54"/>
    </location>
</feature>
<keyword evidence="1" id="KW-0812">Transmembrane</keyword>
<organism evidence="2 3">
    <name type="scientific">Bradyrhizobium xenonodulans</name>
    <dbReference type="NCBI Taxonomy" id="2736875"/>
    <lineage>
        <taxon>Bacteria</taxon>
        <taxon>Pseudomonadati</taxon>
        <taxon>Pseudomonadota</taxon>
        <taxon>Alphaproteobacteria</taxon>
        <taxon>Hyphomicrobiales</taxon>
        <taxon>Nitrobacteraceae</taxon>
        <taxon>Bradyrhizobium</taxon>
    </lineage>
</organism>
<dbReference type="RefSeq" id="WP_270170722.1">
    <property type="nucleotide sequence ID" value="NZ_CP089391.1"/>
</dbReference>
<gene>
    <name evidence="2" type="ORF">I3J27_15450</name>
</gene>
<feature type="transmembrane region" description="Helical" evidence="1">
    <location>
        <begin position="66"/>
        <end position="88"/>
    </location>
</feature>
<accession>A0ABY7MTL3</accession>
<name>A0ABY7MTL3_9BRAD</name>
<dbReference type="Proteomes" id="UP001179614">
    <property type="component" value="Chromosome"/>
</dbReference>
<proteinExistence type="predicted"/>
<protein>
    <recommendedName>
        <fullName evidence="4">Major facilitator superfamily (MFS) profile domain-containing protein</fullName>
    </recommendedName>
</protein>
<evidence type="ECO:0000256" key="1">
    <source>
        <dbReference type="SAM" id="Phobius"/>
    </source>
</evidence>
<sequence>MPARVMGFGAFALFVAGAAVLTATGMVVGLDFMSITIGGALVLGGCGVLCPMMYGMALGLFERDHGLIGGLISALCYLAVSGAMAIAAVLPEATQAPIGWLYLGLCAVAGMLLAISLPSVRHATQS</sequence>
<evidence type="ECO:0000313" key="2">
    <source>
        <dbReference type="EMBL" id="WBL81743.1"/>
    </source>
</evidence>
<keyword evidence="3" id="KW-1185">Reference proteome</keyword>